<proteinExistence type="predicted"/>
<feature type="region of interest" description="Disordered" evidence="1">
    <location>
        <begin position="1"/>
        <end position="22"/>
    </location>
</feature>
<feature type="compositionally biased region" description="Polar residues" evidence="1">
    <location>
        <begin position="247"/>
        <end position="259"/>
    </location>
</feature>
<comment type="caution">
    <text evidence="2">The sequence shown here is derived from an EMBL/GenBank/DDBJ whole genome shotgun (WGS) entry which is preliminary data.</text>
</comment>
<evidence type="ECO:0000313" key="2">
    <source>
        <dbReference type="EMBL" id="CAG7821280.1"/>
    </source>
</evidence>
<dbReference type="AlphaFoldDB" id="A0A8J2KTX3"/>
<feature type="non-terminal residue" evidence="2">
    <location>
        <position position="280"/>
    </location>
</feature>
<evidence type="ECO:0000256" key="1">
    <source>
        <dbReference type="SAM" id="MobiDB-lite"/>
    </source>
</evidence>
<organism evidence="2 3">
    <name type="scientific">Allacma fusca</name>
    <dbReference type="NCBI Taxonomy" id="39272"/>
    <lineage>
        <taxon>Eukaryota</taxon>
        <taxon>Metazoa</taxon>
        <taxon>Ecdysozoa</taxon>
        <taxon>Arthropoda</taxon>
        <taxon>Hexapoda</taxon>
        <taxon>Collembola</taxon>
        <taxon>Symphypleona</taxon>
        <taxon>Sminthuridae</taxon>
        <taxon>Allacma</taxon>
    </lineage>
</organism>
<feature type="compositionally biased region" description="Low complexity" evidence="1">
    <location>
        <begin position="236"/>
        <end position="246"/>
    </location>
</feature>
<feature type="compositionally biased region" description="Polar residues" evidence="1">
    <location>
        <begin position="216"/>
        <end position="235"/>
    </location>
</feature>
<reference evidence="2" key="1">
    <citation type="submission" date="2021-06" db="EMBL/GenBank/DDBJ databases">
        <authorList>
            <person name="Hodson N. C."/>
            <person name="Mongue J. A."/>
            <person name="Jaron S. K."/>
        </authorList>
    </citation>
    <scope>NUCLEOTIDE SEQUENCE</scope>
</reference>
<name>A0A8J2KTX3_9HEXA</name>
<dbReference type="EMBL" id="CAJVCH010505690">
    <property type="protein sequence ID" value="CAG7821280.1"/>
    <property type="molecule type" value="Genomic_DNA"/>
</dbReference>
<feature type="non-terminal residue" evidence="2">
    <location>
        <position position="1"/>
    </location>
</feature>
<evidence type="ECO:0000313" key="3">
    <source>
        <dbReference type="Proteomes" id="UP000708208"/>
    </source>
</evidence>
<protein>
    <submittedName>
        <fullName evidence="2">Uncharacterized protein</fullName>
    </submittedName>
</protein>
<dbReference type="Proteomes" id="UP000708208">
    <property type="component" value="Unassembled WGS sequence"/>
</dbReference>
<sequence>SPMILFDKIGQPSPASTPSTVHSWLAEQSPVDETTSKYQSVDLTPLPSTVNNTAVPAEPSPVHSDRVNILDLLPGDLSFTKVDFSDYVQADDHDESQDTIIDLPNMPPQGNFTYLGYSSTEPTHEGTAGLDGPNPGNEDLIAFISQMKDRNSSYGPSLPSELSHLSWIFNNEPPPKPFIENSNKKDFDFLPDYDDPDFPEESITFANKLLESSTIPSTKLTSTSQATPTSEPTKFTQSTSSTSTTQEMRLNQSTPTATTQYTRLNQTTPTTQYTRLNQTT</sequence>
<accession>A0A8J2KTX3</accession>
<feature type="compositionally biased region" description="Polar residues" evidence="1">
    <location>
        <begin position="13"/>
        <end position="22"/>
    </location>
</feature>
<feature type="region of interest" description="Disordered" evidence="1">
    <location>
        <begin position="216"/>
        <end position="259"/>
    </location>
</feature>
<keyword evidence="3" id="KW-1185">Reference proteome</keyword>
<gene>
    <name evidence="2" type="ORF">AFUS01_LOCUS31628</name>
</gene>